<dbReference type="Proteomes" id="UP000248886">
    <property type="component" value="Unassembled WGS sequence"/>
</dbReference>
<dbReference type="RefSeq" id="WP_081033189.1">
    <property type="nucleotide sequence ID" value="NZ_JANJPD010000145.1"/>
</dbReference>
<evidence type="ECO:0000259" key="2">
    <source>
        <dbReference type="Pfam" id="PF03050"/>
    </source>
</evidence>
<protein>
    <recommendedName>
        <fullName evidence="2">Transposase IS66 central domain-containing protein</fullName>
    </recommendedName>
</protein>
<dbReference type="Pfam" id="PF03050">
    <property type="entry name" value="DDE_Tnp_IS66"/>
    <property type="match status" value="1"/>
</dbReference>
<feature type="region of interest" description="Disordered" evidence="1">
    <location>
        <begin position="99"/>
        <end position="123"/>
    </location>
</feature>
<evidence type="ECO:0000313" key="4">
    <source>
        <dbReference type="Proteomes" id="UP000248886"/>
    </source>
</evidence>
<feature type="domain" description="Transposase IS66 central" evidence="2">
    <location>
        <begin position="36"/>
        <end position="80"/>
    </location>
</feature>
<sequence length="123" mass="14096">MHTAATQTLTWVGHAYPPWPGSFRRFRHSAQIPGEIAIHDGWAPYRKYECFHDLCNAHHLRELTLVHEQHGQHWAKNMIDLPVAAHRDVADGPLTDVRMAHSTQHGLHRDTGQRRHDPPGQEA</sequence>
<organism evidence="3 4">
    <name type="scientific">Acidithiobacillus ferrooxidans</name>
    <name type="common">Thiobacillus ferrooxidans</name>
    <dbReference type="NCBI Taxonomy" id="920"/>
    <lineage>
        <taxon>Bacteria</taxon>
        <taxon>Pseudomonadati</taxon>
        <taxon>Pseudomonadota</taxon>
        <taxon>Acidithiobacillia</taxon>
        <taxon>Acidithiobacillales</taxon>
        <taxon>Acidithiobacillaceae</taxon>
        <taxon>Acidithiobacillus</taxon>
    </lineage>
</organism>
<dbReference type="AlphaFoldDB" id="A0A2W1KI04"/>
<dbReference type="EMBL" id="QKQP01000001">
    <property type="protein sequence ID" value="PZD82065.1"/>
    <property type="molecule type" value="Genomic_DNA"/>
</dbReference>
<gene>
    <name evidence="3" type="ORF">DN052_03175</name>
</gene>
<reference evidence="3 4" key="1">
    <citation type="submission" date="2018-06" db="EMBL/GenBank/DDBJ databases">
        <title>Draft sequence of Acidithiobacillus ferrooxidans CCM 4253.</title>
        <authorList>
            <person name="Moya-Beltran A."/>
            <person name="Castro M."/>
            <person name="Covarrubias P.C."/>
            <person name="Issotta F."/>
            <person name="Janiczek O."/>
            <person name="Mandl M."/>
            <person name="Kucera J."/>
            <person name="Quatrini R."/>
        </authorList>
    </citation>
    <scope>NUCLEOTIDE SEQUENCE [LARGE SCALE GENOMIC DNA]</scope>
    <source>
        <strain evidence="3 4">CCM 4253</strain>
    </source>
</reference>
<feature type="compositionally biased region" description="Basic and acidic residues" evidence="1">
    <location>
        <begin position="107"/>
        <end position="123"/>
    </location>
</feature>
<proteinExistence type="predicted"/>
<evidence type="ECO:0000313" key="3">
    <source>
        <dbReference type="EMBL" id="PZD82065.1"/>
    </source>
</evidence>
<evidence type="ECO:0000256" key="1">
    <source>
        <dbReference type="SAM" id="MobiDB-lite"/>
    </source>
</evidence>
<accession>A0A2W1KI04</accession>
<dbReference type="OrthoDB" id="9775820at2"/>
<name>A0A2W1KI04_ACIFR</name>
<comment type="caution">
    <text evidence="3">The sequence shown here is derived from an EMBL/GenBank/DDBJ whole genome shotgun (WGS) entry which is preliminary data.</text>
</comment>
<dbReference type="InterPro" id="IPR004291">
    <property type="entry name" value="Transposase_IS66_central"/>
</dbReference>